<dbReference type="EMBL" id="CP012621">
    <property type="protein sequence ID" value="ATG75448.1"/>
    <property type="molecule type" value="Genomic_DNA"/>
</dbReference>
<reference evidence="3" key="1">
    <citation type="submission" date="2015-09" db="EMBL/GenBank/DDBJ databases">
        <authorList>
            <person name="Shao Z."/>
            <person name="Wang L."/>
        </authorList>
    </citation>
    <scope>NUCLEOTIDE SEQUENCE [LARGE SCALE GENOMIC DNA]</scope>
    <source>
        <strain evidence="3">F13-1</strain>
    </source>
</reference>
<evidence type="ECO:0000313" key="3">
    <source>
        <dbReference type="Proteomes" id="UP000217763"/>
    </source>
</evidence>
<dbReference type="AlphaFoldDB" id="A0A291HTR9"/>
<name>A0A291HTR9_9GAMM</name>
<accession>A0A291HTR9</accession>
<dbReference type="Proteomes" id="UP000217763">
    <property type="component" value="Chromosome"/>
</dbReference>
<dbReference type="KEGG" id="zdf:AN401_17695"/>
<feature type="compositionally biased region" description="Basic and acidic residues" evidence="1">
    <location>
        <begin position="1"/>
        <end position="21"/>
    </location>
</feature>
<evidence type="ECO:0000313" key="2">
    <source>
        <dbReference type="EMBL" id="ATG75448.1"/>
    </source>
</evidence>
<keyword evidence="3" id="KW-1185">Reference proteome</keyword>
<feature type="region of interest" description="Disordered" evidence="1">
    <location>
        <begin position="1"/>
        <end position="34"/>
    </location>
</feature>
<protein>
    <submittedName>
        <fullName evidence="2">Uncharacterized protein</fullName>
    </submittedName>
</protein>
<sequence>MLKNGNDRIDPDQWEGEKPEINNKAGKCGTRKRKSRAGPGFWFLFFRSNCFSGLDVATYQLDISHRGVVAGAETALQDAGVTTRALLVAGSQFVEQFANHFAVASTGKCQATVSNAVALGQCDQRFNHTTQLFSLGQSRLDNFMTNQGAGHVTEHGLTMAAVPVQLTTTLTMAHDLILPN</sequence>
<proteinExistence type="predicted"/>
<gene>
    <name evidence="2" type="ORF">AN401_17695</name>
</gene>
<evidence type="ECO:0000256" key="1">
    <source>
        <dbReference type="SAM" id="MobiDB-lite"/>
    </source>
</evidence>
<organism evidence="2 3">
    <name type="scientific">Zobellella denitrificans</name>
    <dbReference type="NCBI Taxonomy" id="347534"/>
    <lineage>
        <taxon>Bacteria</taxon>
        <taxon>Pseudomonadati</taxon>
        <taxon>Pseudomonadota</taxon>
        <taxon>Gammaproteobacteria</taxon>
        <taxon>Aeromonadales</taxon>
        <taxon>Aeromonadaceae</taxon>
        <taxon>Zobellella</taxon>
    </lineage>
</organism>